<protein>
    <submittedName>
        <fullName evidence="2">dTDP-4-dehydrorhamnose reductase</fullName>
        <ecNumber evidence="2">1.1.1.133</ecNumber>
    </submittedName>
</protein>
<dbReference type="SUPFAM" id="SSF51735">
    <property type="entry name" value="NAD(P)-binding Rossmann-fold domains"/>
    <property type="match status" value="1"/>
</dbReference>
<organism evidence="2 3">
    <name type="scientific">Candidatus Methanoperedens nitratireducens</name>
    <dbReference type="NCBI Taxonomy" id="1392998"/>
    <lineage>
        <taxon>Archaea</taxon>
        <taxon>Methanobacteriati</taxon>
        <taxon>Methanobacteriota</taxon>
        <taxon>Stenosarchaea group</taxon>
        <taxon>Methanomicrobia</taxon>
        <taxon>Methanosarcinales</taxon>
        <taxon>ANME-2 cluster</taxon>
        <taxon>Candidatus Methanoperedentaceae</taxon>
        <taxon>Candidatus Methanoperedens</taxon>
    </lineage>
</organism>
<dbReference type="OrthoDB" id="4907at2157"/>
<dbReference type="Gene3D" id="3.90.25.10">
    <property type="entry name" value="UDP-galactose 4-epimerase, domain 1"/>
    <property type="match status" value="1"/>
</dbReference>
<keyword evidence="2" id="KW-0560">Oxidoreductase</keyword>
<dbReference type="InterPro" id="IPR036291">
    <property type="entry name" value="NAD(P)-bd_dom_sf"/>
</dbReference>
<dbReference type="Proteomes" id="UP000027153">
    <property type="component" value="Unassembled WGS sequence"/>
</dbReference>
<dbReference type="PATRIC" id="fig|1392998.3.peg.2836"/>
<evidence type="ECO:0000259" key="1">
    <source>
        <dbReference type="Pfam" id="PF04321"/>
    </source>
</evidence>
<dbReference type="AlphaFoldDB" id="A0A062UU08"/>
<dbReference type="CDD" id="cd05254">
    <property type="entry name" value="dTDP_HR_like_SDR_e"/>
    <property type="match status" value="1"/>
</dbReference>
<dbReference type="GO" id="GO:0008831">
    <property type="term" value="F:dTDP-4-dehydrorhamnose reductase activity"/>
    <property type="evidence" value="ECO:0007669"/>
    <property type="project" value="UniProtKB-EC"/>
</dbReference>
<reference evidence="2 3" key="1">
    <citation type="journal article" date="2013" name="Nature">
        <title>Anaerobic oxidation of methane coupled to nitrate reduction in a novel archaeal lineage.</title>
        <authorList>
            <person name="Haroon M.F."/>
            <person name="Hu S."/>
            <person name="Shi Y."/>
            <person name="Imelfort M."/>
            <person name="Keller J."/>
            <person name="Hugenholtz P."/>
            <person name="Yuan Z."/>
            <person name="Tyson G.W."/>
        </authorList>
    </citation>
    <scope>NUCLEOTIDE SEQUENCE [LARGE SCALE GENOMIC DNA]</scope>
    <source>
        <strain evidence="2 3">ANME-2d</strain>
    </source>
</reference>
<evidence type="ECO:0000313" key="3">
    <source>
        <dbReference type="Proteomes" id="UP000027153"/>
    </source>
</evidence>
<proteinExistence type="predicted"/>
<feature type="domain" description="RmlD-like substrate binding" evidence="1">
    <location>
        <begin position="19"/>
        <end position="298"/>
    </location>
</feature>
<dbReference type="InterPro" id="IPR029903">
    <property type="entry name" value="RmlD-like-bd"/>
</dbReference>
<name>A0A062UU08_9EURY</name>
<dbReference type="InterPro" id="IPR005913">
    <property type="entry name" value="dTDP_dehydrorham_reduct"/>
</dbReference>
<dbReference type="NCBIfam" id="TIGR01214">
    <property type="entry name" value="rmlD"/>
    <property type="match status" value="1"/>
</dbReference>
<dbReference type="GO" id="GO:0019305">
    <property type="term" value="P:dTDP-rhamnose biosynthetic process"/>
    <property type="evidence" value="ECO:0007669"/>
    <property type="project" value="TreeGrafter"/>
</dbReference>
<accession>A0A062UU08</accession>
<dbReference type="EC" id="1.1.1.133" evidence="2"/>
<dbReference type="RefSeq" id="WP_198527423.1">
    <property type="nucleotide sequence ID" value="NZ_JMIY01000007.1"/>
</dbReference>
<dbReference type="EMBL" id="JMIY01000007">
    <property type="protein sequence ID" value="KCZ70516.1"/>
    <property type="molecule type" value="Genomic_DNA"/>
</dbReference>
<evidence type="ECO:0000313" key="2">
    <source>
        <dbReference type="EMBL" id="KCZ70516.1"/>
    </source>
</evidence>
<comment type="caution">
    <text evidence="2">The sequence shown here is derived from an EMBL/GenBank/DDBJ whole genome shotgun (WGS) entry which is preliminary data.</text>
</comment>
<dbReference type="PANTHER" id="PTHR10491">
    <property type="entry name" value="DTDP-4-DEHYDRORHAMNOSE REDUCTASE"/>
    <property type="match status" value="1"/>
</dbReference>
<dbReference type="PANTHER" id="PTHR10491:SF4">
    <property type="entry name" value="METHIONINE ADENOSYLTRANSFERASE 2 SUBUNIT BETA"/>
    <property type="match status" value="1"/>
</dbReference>
<dbReference type="Pfam" id="PF04321">
    <property type="entry name" value="RmlD_sub_bind"/>
    <property type="match status" value="1"/>
</dbReference>
<keyword evidence="3" id="KW-1185">Reference proteome</keyword>
<sequence length="303" mass="34069">MEATEGETYERKQGVLVIKIAIIGAKGQLGFDLVRAFKDTEHEIVPLTHADIDVTDLRSSVDILRNIQPEAVLNCAAYVRVDDAEEFADKAFAVNALGARNIALICSDLNLILVHISTDYVFDGRKTEPYTEEDTPDPLNVYGNSKLAGEYCIRNILEKYYIIRSSSLFGIAGASGKGGNFVETMIKKARSGEEIKVVDDMVMSPTYTRDAADMIRRILIKELPYGIYHAANTGQCSWYEFARTIFDILGIEADLYPTKTDAMKSKAKRPMYSPLVSMKLKKYGLEMENWEGALRRYLFEKEL</sequence>
<dbReference type="GO" id="GO:0005829">
    <property type="term" value="C:cytosol"/>
    <property type="evidence" value="ECO:0007669"/>
    <property type="project" value="TreeGrafter"/>
</dbReference>
<dbReference type="Gene3D" id="3.40.50.720">
    <property type="entry name" value="NAD(P)-binding Rossmann-like Domain"/>
    <property type="match status" value="1"/>
</dbReference>
<gene>
    <name evidence="2" type="ORF">ANME2D_02536</name>
</gene>